<dbReference type="Proteomes" id="UP000791080">
    <property type="component" value="Unassembled WGS sequence"/>
</dbReference>
<feature type="domain" description="DUF2264" evidence="1">
    <location>
        <begin position="16"/>
        <end position="365"/>
    </location>
</feature>
<dbReference type="InterPro" id="IPR016624">
    <property type="entry name" value="UCP014753"/>
</dbReference>
<organism evidence="2 3">
    <name type="scientific">Actinoalloteichus caeruleus DSM 43889</name>
    <dbReference type="NCBI Taxonomy" id="1120930"/>
    <lineage>
        <taxon>Bacteria</taxon>
        <taxon>Bacillati</taxon>
        <taxon>Actinomycetota</taxon>
        <taxon>Actinomycetes</taxon>
        <taxon>Pseudonocardiales</taxon>
        <taxon>Pseudonocardiaceae</taxon>
        <taxon>Actinoalloteichus</taxon>
        <taxon>Actinoalloteichus cyanogriseus</taxon>
    </lineage>
</organism>
<gene>
    <name evidence="2" type="ORF">G443_002450</name>
</gene>
<evidence type="ECO:0000313" key="2">
    <source>
        <dbReference type="EMBL" id="MCP2332180.1"/>
    </source>
</evidence>
<reference evidence="2 3" key="1">
    <citation type="submission" date="2022-06" db="EMBL/GenBank/DDBJ databases">
        <title>Genomic Encyclopedia of Type Strains, Phase I: the one thousand microbial genomes (KMG-I) project.</title>
        <authorList>
            <person name="Kyrpides N."/>
        </authorList>
    </citation>
    <scope>NUCLEOTIDE SEQUENCE [LARGE SCALE GENOMIC DNA]</scope>
    <source>
        <strain evidence="2 3">DSM 43889</strain>
    </source>
</reference>
<name>A0ABT1JI40_ACTCY</name>
<accession>A0ABT1JI40</accession>
<dbReference type="InterPro" id="IPR049349">
    <property type="entry name" value="DUF2264_N"/>
</dbReference>
<dbReference type="RefSeq" id="WP_026417225.1">
    <property type="nucleotide sequence ID" value="NZ_AUBJ02000001.1"/>
</dbReference>
<proteinExistence type="predicted"/>
<keyword evidence="3" id="KW-1185">Reference proteome</keyword>
<dbReference type="PANTHER" id="PTHR35339">
    <property type="entry name" value="LINALOOL DEHYDRATASE_ISOMERASE DOMAIN-CONTAINING PROTEIN"/>
    <property type="match status" value="1"/>
</dbReference>
<protein>
    <recommendedName>
        <fullName evidence="1">DUF2264 domain-containing protein</fullName>
    </recommendedName>
</protein>
<sequence length="654" mass="69505">MIPAEDRDLSPRTGWTRRHWEAVADDMLTAVARHRSPLGARYDLPGPASRNGVLSDGLEGFARTFLLAGFRVAGAGGADPTGLLERYAEGLAAGTDPASPERWPRPDELGQAKVEAASVALILQLTRPWLWDRLDDGVRQRTVEWLGTVVGQPYPPINWVWFRIVVESFLREVGGPWSREDVEADLAVHASLRRPDGWLSDHAEERAYDHYTGWALHLYPLLWAEWFDVVGSLCPPALRETWAGDLRRYLRDAVSLVGADGSPLLQGRSLVYRFAASAPFWVGALAGTGGVAPGQARRAASGVLRHFVDRGALGGDGLLSLGWHHGWPGMRQSYSGPASPYWAAKGMLGLALPADHPVWTDQELPLPVETADVSSVVTAPGWLVTARRRDGIVTAVNHGTDHAVLGAEVADSPLYARLGYSTATVPPLTGPTVADPLDNSVVLLDAGGRATHRTGFGTLLAEHRSPDVLVAASSGRVRWVDSTGDASPDHGSGRTGPVTAGPVVTVASVVRDGVEVRIVRVAPPTPGQRWRAVRLGGWPVADDDQPTAGCGARVTTARLSSEVRPLVGLPHAGVVVERGTGPLADWTAVPWLAARGESPHGVFAAVVELRGTGGGHGGTPPDPTVDVGPESVAVRWLDGVRTEVAMPASSARAD</sequence>
<evidence type="ECO:0000313" key="3">
    <source>
        <dbReference type="Proteomes" id="UP000791080"/>
    </source>
</evidence>
<dbReference type="Pfam" id="PF10022">
    <property type="entry name" value="DUF2264"/>
    <property type="match status" value="1"/>
</dbReference>
<evidence type="ECO:0000259" key="1">
    <source>
        <dbReference type="Pfam" id="PF10022"/>
    </source>
</evidence>
<dbReference type="PANTHER" id="PTHR35339:SF4">
    <property type="entry name" value="LINALOOL DEHYDRATASE_ISOMERASE DOMAIN-CONTAINING PROTEIN"/>
    <property type="match status" value="1"/>
</dbReference>
<comment type="caution">
    <text evidence="2">The sequence shown here is derived from an EMBL/GenBank/DDBJ whole genome shotgun (WGS) entry which is preliminary data.</text>
</comment>
<dbReference type="EMBL" id="AUBJ02000001">
    <property type="protein sequence ID" value="MCP2332180.1"/>
    <property type="molecule type" value="Genomic_DNA"/>
</dbReference>